<protein>
    <submittedName>
        <fullName evidence="2">Bleomycin resistance family protein</fullName>
    </submittedName>
</protein>
<dbReference type="SUPFAM" id="SSF54593">
    <property type="entry name" value="Glyoxalase/Bleomycin resistance protein/Dihydroxybiphenyl dioxygenase"/>
    <property type="match status" value="1"/>
</dbReference>
<sequence>MAEQTVREYASHRWYARPVWFVSNIQHSLDFYVGKLGFEKQWHEADGKGGVCQVHRSGCEIILCEDAGRRDRGRLFIELTREGFEGLLREAAERSIPTQKSWWGNDVIRILDPDDNELLFPVSNE</sequence>
<evidence type="ECO:0000259" key="1">
    <source>
        <dbReference type="Pfam" id="PF00903"/>
    </source>
</evidence>
<dbReference type="InterPro" id="IPR004360">
    <property type="entry name" value="Glyas_Fos-R_dOase_dom"/>
</dbReference>
<feature type="domain" description="Glyoxalase/fosfomycin resistance/dioxygenase" evidence="1">
    <location>
        <begin position="20"/>
        <end position="118"/>
    </location>
</feature>
<evidence type="ECO:0000313" key="3">
    <source>
        <dbReference type="Proteomes" id="UP000651010"/>
    </source>
</evidence>
<accession>A0ABR9G7C6</accession>
<evidence type="ECO:0000313" key="2">
    <source>
        <dbReference type="EMBL" id="MBE1159912.1"/>
    </source>
</evidence>
<comment type="caution">
    <text evidence="2">The sequence shown here is derived from an EMBL/GenBank/DDBJ whole genome shotgun (WGS) entry which is preliminary data.</text>
</comment>
<dbReference type="InterPro" id="IPR029068">
    <property type="entry name" value="Glyas_Bleomycin-R_OHBP_Dase"/>
</dbReference>
<dbReference type="Gene3D" id="3.10.180.10">
    <property type="entry name" value="2,3-Dihydroxybiphenyl 1,2-Dioxygenase, domain 1"/>
    <property type="match status" value="1"/>
</dbReference>
<name>A0ABR9G7C6_9GAMM</name>
<dbReference type="RefSeq" id="WP_192554761.1">
    <property type="nucleotide sequence ID" value="NZ_JACZZA010000002.1"/>
</dbReference>
<dbReference type="Proteomes" id="UP000651010">
    <property type="component" value="Unassembled WGS sequence"/>
</dbReference>
<dbReference type="EMBL" id="JACZZA010000002">
    <property type="protein sequence ID" value="MBE1159912.1"/>
    <property type="molecule type" value="Genomic_DNA"/>
</dbReference>
<dbReference type="Pfam" id="PF00903">
    <property type="entry name" value="Glyoxalase"/>
    <property type="match status" value="1"/>
</dbReference>
<keyword evidence="3" id="KW-1185">Reference proteome</keyword>
<reference evidence="2 3" key="1">
    <citation type="submission" date="2020-09" db="EMBL/GenBank/DDBJ databases">
        <title>Dyella sp. 7MK23 isolated from forest soil.</title>
        <authorList>
            <person name="Fu J."/>
        </authorList>
    </citation>
    <scope>NUCLEOTIDE SEQUENCE [LARGE SCALE GENOMIC DNA]</scope>
    <source>
        <strain evidence="2 3">7MK23</strain>
    </source>
</reference>
<gene>
    <name evidence="2" type="ORF">IGX34_05905</name>
</gene>
<proteinExistence type="predicted"/>
<organism evidence="2 3">
    <name type="scientific">Dyella acidiphila</name>
    <dbReference type="NCBI Taxonomy" id="2775866"/>
    <lineage>
        <taxon>Bacteria</taxon>
        <taxon>Pseudomonadati</taxon>
        <taxon>Pseudomonadota</taxon>
        <taxon>Gammaproteobacteria</taxon>
        <taxon>Lysobacterales</taxon>
        <taxon>Rhodanobacteraceae</taxon>
        <taxon>Dyella</taxon>
    </lineage>
</organism>